<organism evidence="8 9">
    <name type="scientific">Brachionus calyciflorus</name>
    <dbReference type="NCBI Taxonomy" id="104777"/>
    <lineage>
        <taxon>Eukaryota</taxon>
        <taxon>Metazoa</taxon>
        <taxon>Spiralia</taxon>
        <taxon>Gnathifera</taxon>
        <taxon>Rotifera</taxon>
        <taxon>Eurotatoria</taxon>
        <taxon>Monogononta</taxon>
        <taxon>Pseudotrocha</taxon>
        <taxon>Ploima</taxon>
        <taxon>Brachionidae</taxon>
        <taxon>Brachionus</taxon>
    </lineage>
</organism>
<dbReference type="Pfam" id="PF01370">
    <property type="entry name" value="Epimerase"/>
    <property type="match status" value="1"/>
</dbReference>
<feature type="domain" description="NAD-dependent epimerase/dehydratase" evidence="7">
    <location>
        <begin position="11"/>
        <end position="257"/>
    </location>
</feature>
<dbReference type="CDD" id="cd05227">
    <property type="entry name" value="AR_SDR_e"/>
    <property type="match status" value="1"/>
</dbReference>
<evidence type="ECO:0000256" key="5">
    <source>
        <dbReference type="ARBA" id="ARBA00023445"/>
    </source>
</evidence>
<protein>
    <recommendedName>
        <fullName evidence="7">NAD-dependent epimerase/dehydratase domain-containing protein</fullName>
    </recommendedName>
</protein>
<evidence type="ECO:0000313" key="8">
    <source>
        <dbReference type="EMBL" id="CAF0808240.1"/>
    </source>
</evidence>
<keyword evidence="4" id="KW-0675">Receptor</keyword>
<dbReference type="InterPro" id="IPR036291">
    <property type="entry name" value="NAD(P)-bd_dom_sf"/>
</dbReference>
<dbReference type="SUPFAM" id="SSF48508">
    <property type="entry name" value="Nuclear receptor ligand-binding domain"/>
    <property type="match status" value="1"/>
</dbReference>
<dbReference type="PANTHER" id="PTHR10366:SF564">
    <property type="entry name" value="STEROL-4-ALPHA-CARBOXYLATE 3-DEHYDROGENASE, DECARBOXYLATING"/>
    <property type="match status" value="1"/>
</dbReference>
<accession>A0A813TDJ4</accession>
<keyword evidence="2" id="KW-0805">Transcription regulation</keyword>
<evidence type="ECO:0000256" key="3">
    <source>
        <dbReference type="ARBA" id="ARBA00023163"/>
    </source>
</evidence>
<keyword evidence="9" id="KW-1185">Reference proteome</keyword>
<dbReference type="EMBL" id="CAJNOC010000835">
    <property type="protein sequence ID" value="CAF0808240.1"/>
    <property type="molecule type" value="Genomic_DNA"/>
</dbReference>
<evidence type="ECO:0000256" key="6">
    <source>
        <dbReference type="SAM" id="MobiDB-lite"/>
    </source>
</evidence>
<dbReference type="PANTHER" id="PTHR10366">
    <property type="entry name" value="NAD DEPENDENT EPIMERASE/DEHYDRATASE"/>
    <property type="match status" value="1"/>
</dbReference>
<gene>
    <name evidence="8" type="ORF">OXX778_LOCUS6834</name>
</gene>
<name>A0A813TDJ4_9BILA</name>
<comment type="caution">
    <text evidence="8">The sequence shown here is derived from an EMBL/GenBank/DDBJ whole genome shotgun (WGS) entry which is preliminary data.</text>
</comment>
<dbReference type="Proteomes" id="UP000663879">
    <property type="component" value="Unassembled WGS sequence"/>
</dbReference>
<evidence type="ECO:0000256" key="2">
    <source>
        <dbReference type="ARBA" id="ARBA00023015"/>
    </source>
</evidence>
<dbReference type="AlphaFoldDB" id="A0A813TDJ4"/>
<evidence type="ECO:0000259" key="7">
    <source>
        <dbReference type="Pfam" id="PF01370"/>
    </source>
</evidence>
<keyword evidence="3" id="KW-0804">Transcription</keyword>
<dbReference type="InterPro" id="IPR035500">
    <property type="entry name" value="NHR-like_dom_sf"/>
</dbReference>
<feature type="region of interest" description="Disordered" evidence="6">
    <location>
        <begin position="366"/>
        <end position="389"/>
    </location>
</feature>
<evidence type="ECO:0000256" key="4">
    <source>
        <dbReference type="ARBA" id="ARBA00023170"/>
    </source>
</evidence>
<evidence type="ECO:0000256" key="1">
    <source>
        <dbReference type="ARBA" id="ARBA00023002"/>
    </source>
</evidence>
<sequence length="718" mass="81349">MGQSDSQPKVVLVTGASGFVALNVIQELAKTQHKIRATVRNANDKTKVDIVKRAAQSSKFPIEIVSADLTNADSWIEACRGADIVIHTASPFPIDSPEDPENQLYKPAIQGTKNVLNAAYITNVKRVVVTSSCASVYDFMATNTVFTEKNWNDPEKTTPYAKSKILAERAAWDFVEEKKKNGKNCFELAVINPCFVMGPSLGDSSSLGTSEKMIAGMLQGIPEKATEFHIGYCDVRDVAQAHVRAAFLPEAAGHRHIIETKWASNKQAFDILKNKYENQGFKLSTEFESTPNPNNRSDTTRMTSVLKIKPNSFENSIIDMAESLIKAEQKVFLASILHTLICLKMNECQKTHNKLEDSSLDKLISKNSSSSKDVKSCKNQKTLTRSGMERRTRKKCQKCNMVITQANRKFKYCLWCIELGKIRIEDIEEKNMVKKSDLTLLPRGEIIKTKCLKKLDELITTELNGNNNNLNQFNFPEQFLGTNDLVINLIRDESYEIYKHLTKEYVNQEINALKLISQSTKQLPSLELNSNLLEDLLVSKLVIHLDNHVNCLMNTIRCLPGFDRFSMKDMQQVLSEQLIVIFGLRTLNLFIKDDYFLMLDENIQFSKNVASTLLGESVCQKVIDFFFNLKSMNLTTQELSLLVPFILTMSNENVDNFDLVKEINQNYGRALFSEFALNQRNSNKQFLDFFSDLIKDSSNINKICCDVLIRLGIMPFRN</sequence>
<keyword evidence="1" id="KW-0560">Oxidoreductase</keyword>
<dbReference type="Gene3D" id="1.10.565.10">
    <property type="entry name" value="Retinoid X Receptor"/>
    <property type="match status" value="1"/>
</dbReference>
<evidence type="ECO:0000313" key="9">
    <source>
        <dbReference type="Proteomes" id="UP000663879"/>
    </source>
</evidence>
<dbReference type="InterPro" id="IPR050425">
    <property type="entry name" value="NAD(P)_dehydrat-like"/>
</dbReference>
<dbReference type="OrthoDB" id="10262413at2759"/>
<dbReference type="Gene3D" id="3.40.50.720">
    <property type="entry name" value="NAD(P)-binding Rossmann-like Domain"/>
    <property type="match status" value="1"/>
</dbReference>
<comment type="similarity">
    <text evidence="5">Belongs to the NAD(P)-dependent epimerase/dehydratase family. Dihydroflavonol-4-reductase subfamily.</text>
</comment>
<reference evidence="8" key="1">
    <citation type="submission" date="2021-02" db="EMBL/GenBank/DDBJ databases">
        <authorList>
            <person name="Nowell W R."/>
        </authorList>
    </citation>
    <scope>NUCLEOTIDE SEQUENCE</scope>
    <source>
        <strain evidence="8">Ploen Becks lab</strain>
    </source>
</reference>
<dbReference type="InterPro" id="IPR001509">
    <property type="entry name" value="Epimerase_deHydtase"/>
</dbReference>
<dbReference type="GO" id="GO:0016616">
    <property type="term" value="F:oxidoreductase activity, acting on the CH-OH group of donors, NAD or NADP as acceptor"/>
    <property type="evidence" value="ECO:0007669"/>
    <property type="project" value="TreeGrafter"/>
</dbReference>
<proteinExistence type="inferred from homology"/>
<dbReference type="SUPFAM" id="SSF51735">
    <property type="entry name" value="NAD(P)-binding Rossmann-fold domains"/>
    <property type="match status" value="1"/>
</dbReference>